<dbReference type="Proteomes" id="UP001197875">
    <property type="component" value="Unassembled WGS sequence"/>
</dbReference>
<dbReference type="RefSeq" id="WP_227614750.1">
    <property type="nucleotide sequence ID" value="NZ_JAJEPR010000007.1"/>
</dbReference>
<dbReference type="AlphaFoldDB" id="A0AAE3DS83"/>
<keyword evidence="2" id="KW-1185">Reference proteome</keyword>
<accession>A0AAE3DS83</accession>
<sequence>MTFVIKIAEINTRGEALIFDEKFFPYDLYLEEERDFDTLINNMNNFYHWCASRVLSLDRKYAKACQPDRQKDLLRDEHSGLSGGKY</sequence>
<proteinExistence type="predicted"/>
<gene>
    <name evidence="1" type="ORF">LKD71_06175</name>
</gene>
<evidence type="ECO:0000313" key="1">
    <source>
        <dbReference type="EMBL" id="MCC2189399.1"/>
    </source>
</evidence>
<evidence type="ECO:0000313" key="2">
    <source>
        <dbReference type="Proteomes" id="UP001197875"/>
    </source>
</evidence>
<comment type="caution">
    <text evidence="1">The sequence shown here is derived from an EMBL/GenBank/DDBJ whole genome shotgun (WGS) entry which is preliminary data.</text>
</comment>
<dbReference type="EMBL" id="JAJEPR010000007">
    <property type="protein sequence ID" value="MCC2189399.1"/>
    <property type="molecule type" value="Genomic_DNA"/>
</dbReference>
<organism evidence="1 2">
    <name type="scientific">Fusicatenibacter faecihominis</name>
    <dbReference type="NCBI Taxonomy" id="2881276"/>
    <lineage>
        <taxon>Bacteria</taxon>
        <taxon>Bacillati</taxon>
        <taxon>Bacillota</taxon>
        <taxon>Clostridia</taxon>
        <taxon>Lachnospirales</taxon>
        <taxon>Lachnospiraceae</taxon>
        <taxon>Fusicatenibacter</taxon>
    </lineage>
</organism>
<reference evidence="1 2" key="1">
    <citation type="submission" date="2021-10" db="EMBL/GenBank/DDBJ databases">
        <title>Anaerobic single-cell dispensing facilitates the cultivation of human gut bacteria.</title>
        <authorList>
            <person name="Afrizal A."/>
        </authorList>
    </citation>
    <scope>NUCLEOTIDE SEQUENCE [LARGE SCALE GENOMIC DNA]</scope>
    <source>
        <strain evidence="1 2">CLA-AA-H277</strain>
    </source>
</reference>
<name>A0AAE3DS83_9FIRM</name>
<protein>
    <submittedName>
        <fullName evidence="1">Uncharacterized protein</fullName>
    </submittedName>
</protein>